<comment type="caution">
    <text evidence="1">The sequence shown here is derived from an EMBL/GenBank/DDBJ whole genome shotgun (WGS) entry which is preliminary data.</text>
</comment>
<name>A0A150XVM1_9BACT</name>
<dbReference type="InterPro" id="IPR037176">
    <property type="entry name" value="Osmotin/thaumatin-like_sf"/>
</dbReference>
<evidence type="ECO:0000313" key="2">
    <source>
        <dbReference type="Proteomes" id="UP000075615"/>
    </source>
</evidence>
<dbReference type="SUPFAM" id="SSF49870">
    <property type="entry name" value="Osmotin, thaumatin-like protein"/>
    <property type="match status" value="1"/>
</dbReference>
<dbReference type="AlphaFoldDB" id="A0A150XVM1"/>
<keyword evidence="2" id="KW-1185">Reference proteome</keyword>
<sequence>MTKQDNMGTTEFIIINDWTEEVSVYLTLDQGEDYISNINKMPFIKNVIHPLQGYFTLAPSKFIAYTPPKGEVLSGNIAFNSPPLSCPTDDFPMGINLAEFTLNSYTSNPKGWETVDISNVSGANSYMKFLLTDGDKWNAGPNHPDVIKFKNGPLGENIGNIGVYPYACDICTASVAPPYCDRKPLGAPAIPIPQTKPICNIQRASSDAGGTVSLFYLGPIMNEMT</sequence>
<dbReference type="Proteomes" id="UP000075615">
    <property type="component" value="Unassembled WGS sequence"/>
</dbReference>
<accession>A0A150XVM1</accession>
<protein>
    <submittedName>
        <fullName evidence="1">Uncharacterized protein</fullName>
    </submittedName>
</protein>
<dbReference type="RefSeq" id="WP_068411999.1">
    <property type="nucleotide sequence ID" value="NZ_LRDB01000002.1"/>
</dbReference>
<organism evidence="1 2">
    <name type="scientific">Roseivirga echinicomitans</name>
    <dbReference type="NCBI Taxonomy" id="296218"/>
    <lineage>
        <taxon>Bacteria</taxon>
        <taxon>Pseudomonadati</taxon>
        <taxon>Bacteroidota</taxon>
        <taxon>Cytophagia</taxon>
        <taxon>Cytophagales</taxon>
        <taxon>Roseivirgaceae</taxon>
        <taxon>Roseivirga</taxon>
    </lineage>
</organism>
<proteinExistence type="predicted"/>
<dbReference type="OrthoDB" id="1187122at2"/>
<dbReference type="EMBL" id="LRDB01000002">
    <property type="protein sequence ID" value="KYG82807.1"/>
    <property type="molecule type" value="Genomic_DNA"/>
</dbReference>
<gene>
    <name evidence="1" type="ORF">AWN68_13545</name>
</gene>
<reference evidence="1 2" key="1">
    <citation type="submission" date="2016-01" db="EMBL/GenBank/DDBJ databases">
        <title>Genome sequencing of Roseivirga echinicomitans KMM 6058.</title>
        <authorList>
            <person name="Selvaratnam C."/>
            <person name="Thevarajoo S."/>
            <person name="Goh K.M."/>
            <person name="Ee R."/>
            <person name="Chan K.-G."/>
            <person name="Chong C.S."/>
        </authorList>
    </citation>
    <scope>NUCLEOTIDE SEQUENCE [LARGE SCALE GENOMIC DNA]</scope>
    <source>
        <strain evidence="1 2">KMM 6058</strain>
    </source>
</reference>
<evidence type="ECO:0000313" key="1">
    <source>
        <dbReference type="EMBL" id="KYG82807.1"/>
    </source>
</evidence>
<dbReference type="STRING" id="296218.AWN68_13545"/>